<protein>
    <submittedName>
        <fullName evidence="4">DUF2726 domain-containing protein</fullName>
    </submittedName>
</protein>
<evidence type="ECO:0000259" key="3">
    <source>
        <dbReference type="Pfam" id="PF13087"/>
    </source>
</evidence>
<dbReference type="InterPro" id="IPR027417">
    <property type="entry name" value="P-loop_NTPase"/>
</dbReference>
<evidence type="ECO:0000259" key="1">
    <source>
        <dbReference type="Pfam" id="PF10881"/>
    </source>
</evidence>
<dbReference type="InterPro" id="IPR041679">
    <property type="entry name" value="DNA2/NAM7-like_C"/>
</dbReference>
<dbReference type="PANTHER" id="PTHR10887">
    <property type="entry name" value="DNA2/NAM7 HELICASE FAMILY"/>
    <property type="match status" value="1"/>
</dbReference>
<feature type="domain" description="DNA2/NAM7 helicase-like C-terminal" evidence="3">
    <location>
        <begin position="549"/>
        <end position="714"/>
    </location>
</feature>
<dbReference type="AlphaFoldDB" id="A0A5C8G4H5"/>
<dbReference type="GO" id="GO:0004386">
    <property type="term" value="F:helicase activity"/>
    <property type="evidence" value="ECO:0007669"/>
    <property type="project" value="InterPro"/>
</dbReference>
<reference evidence="4 5" key="1">
    <citation type="journal article" date="1992" name="Lakartidningen">
        <title>[Penicillin V and not amoxicillin is the first choice preparation in acute otitis].</title>
        <authorList>
            <person name="Kamme C."/>
            <person name="Lundgren K."/>
            <person name="Prellner K."/>
        </authorList>
    </citation>
    <scope>NUCLEOTIDE SEQUENCE [LARGE SCALE GENOMIC DNA]</scope>
    <source>
        <strain evidence="4 5">PC3053II</strain>
    </source>
</reference>
<dbReference type="InterPro" id="IPR024402">
    <property type="entry name" value="DUF2726"/>
</dbReference>
<organism evidence="4 5">
    <name type="scientific">Brachyspira aalborgi</name>
    <dbReference type="NCBI Taxonomy" id="29522"/>
    <lineage>
        <taxon>Bacteria</taxon>
        <taxon>Pseudomonadati</taxon>
        <taxon>Spirochaetota</taxon>
        <taxon>Spirochaetia</taxon>
        <taxon>Brachyspirales</taxon>
        <taxon>Brachyspiraceae</taxon>
        <taxon>Brachyspira</taxon>
    </lineage>
</organism>
<dbReference type="EMBL" id="SAYI01000014">
    <property type="protein sequence ID" value="TXJ56804.1"/>
    <property type="molecule type" value="Genomic_DNA"/>
</dbReference>
<dbReference type="RefSeq" id="WP_147530681.1">
    <property type="nucleotide sequence ID" value="NZ_SAYI01000014.1"/>
</dbReference>
<gene>
    <name evidence="4" type="ORF">EPJ76_04280</name>
</gene>
<evidence type="ECO:0000313" key="5">
    <source>
        <dbReference type="Proteomes" id="UP000322327"/>
    </source>
</evidence>
<evidence type="ECO:0000259" key="2">
    <source>
        <dbReference type="Pfam" id="PF13086"/>
    </source>
</evidence>
<dbReference type="SUPFAM" id="SSF52540">
    <property type="entry name" value="P-loop containing nucleoside triphosphate hydrolases"/>
    <property type="match status" value="1"/>
</dbReference>
<name>A0A5C8G4H5_9SPIR</name>
<dbReference type="Pfam" id="PF10881">
    <property type="entry name" value="DUF2726"/>
    <property type="match status" value="1"/>
</dbReference>
<accession>A0A5C8G4H5</accession>
<dbReference type="Pfam" id="PF13087">
    <property type="entry name" value="AAA_12"/>
    <property type="match status" value="1"/>
</dbReference>
<dbReference type="CDD" id="cd18808">
    <property type="entry name" value="SF1_C_Upf1"/>
    <property type="match status" value="1"/>
</dbReference>
<sequence>MNIEKYLILLRDKDGKFRDRSKDIETYKNYGKIIKVKFYNNENLYTYTKNNFKIFTNPLNIENKIEFNLGNLYNINKILKFDLYYKIFFNDNSTKVTSVKSLQYNSSENNNNNIFDYFKEIANIVSIKTEDGEALLNRAYQKILFVEKWTALYSYLNPSIKPKDKEFNSILIFPFGINQSQYQAVKNAMENQISVIEGPPGTGKTQTILNIIANLIYNGKSVAVVSNNNSATANVFEKLKQFDFDYICATLGRKENKENFIQNQNGLYPNFEYNENDKLEANPNKNKELIEQLEEFFNLQNNIAINKNILSELKIEIEHFIKQENISNLPKIRNIKSLNSQKIMNIKIRLEELKRVGIFLKLKLILLYGIGDFKFYKKSINEIINVYDKIYYTLKEKELNEAIEKDSKRFELLSKNNIIETLKNNSISILRAYLKNKYKNKKERKIFTLEDLNKKSEKFILEYPVIFSTTYSIGKCLNKDFKFDYLIIDEASQVDLITGALALYNAKNTVIVGDRKQLPNVIPTDSLSKIEELSKKYNIASNYDYVKQSFLTSIIESLNYVNKVLLKEHYRCHPKIINFCNKKFYNNELVILTEDKGEEDVMKVYITVKGSHARGHYNQRQIDIIDKEIMPELKQKLSVDEIGIVSPYNEQKIRLQDAINNENIQIDTVHKYQGREKDAIIITTVNNKISEFIDDPKMLNVAITRSKRFLRLVVSRDICEKDGNINDLVKYIKYNNFEVIESNVKSIFDLLYKENRLARLQYLKNKKRISLFDSENIAYNEIENILKNNYNNLGIITHIPLFRILENKNLLNKDELKYASHEWTHIDFVIYNKMDKKPSLAIEVDGYTFHKKSTAQSQRDELKNEILKKYNIPLIRLSTIGSDEKNIIKSKLDELYMQM</sequence>
<feature type="domain" description="DNA2/NAM7 helicase helicase" evidence="2">
    <location>
        <begin position="177"/>
        <end position="522"/>
    </location>
</feature>
<dbReference type="InterPro" id="IPR047187">
    <property type="entry name" value="SF1_C_Upf1"/>
</dbReference>
<feature type="domain" description="DUF2726" evidence="1">
    <location>
        <begin position="772"/>
        <end position="894"/>
    </location>
</feature>
<comment type="caution">
    <text evidence="4">The sequence shown here is derived from an EMBL/GenBank/DDBJ whole genome shotgun (WGS) entry which is preliminary data.</text>
</comment>
<evidence type="ECO:0000313" key="4">
    <source>
        <dbReference type="EMBL" id="TXJ56804.1"/>
    </source>
</evidence>
<dbReference type="Pfam" id="PF13086">
    <property type="entry name" value="AAA_11"/>
    <property type="match status" value="1"/>
</dbReference>
<proteinExistence type="predicted"/>
<dbReference type="InterPro" id="IPR041677">
    <property type="entry name" value="DNA2/NAM7_AAA_11"/>
</dbReference>
<dbReference type="Gene3D" id="3.40.50.300">
    <property type="entry name" value="P-loop containing nucleotide triphosphate hydrolases"/>
    <property type="match status" value="2"/>
</dbReference>
<dbReference type="Proteomes" id="UP000322327">
    <property type="component" value="Unassembled WGS sequence"/>
</dbReference>
<dbReference type="InterPro" id="IPR045055">
    <property type="entry name" value="DNA2/NAM7-like"/>
</dbReference>